<name>A0A705WYC0_SALTM</name>
<gene>
    <name evidence="2" type="ORF">G0J27_24100</name>
</gene>
<comment type="caution">
    <text evidence="2">The sequence shown here is derived from an EMBL/GenBank/DDBJ whole genome shotgun (WGS) entry which is preliminary data.</text>
</comment>
<keyword evidence="1" id="KW-0732">Signal</keyword>
<feature type="signal peptide" evidence="1">
    <location>
        <begin position="1"/>
        <end position="20"/>
    </location>
</feature>
<reference evidence="2" key="2">
    <citation type="submission" date="2019-01" db="EMBL/GenBank/DDBJ databases">
        <authorList>
            <consortium name="NCBI Pathogen Detection Project"/>
        </authorList>
    </citation>
    <scope>NUCLEOTIDE SEQUENCE</scope>
    <source>
        <strain evidence="2">L00626-14</strain>
    </source>
</reference>
<organism evidence="2">
    <name type="scientific">Salmonella typhimurium</name>
    <dbReference type="NCBI Taxonomy" id="90371"/>
    <lineage>
        <taxon>Bacteria</taxon>
        <taxon>Pseudomonadati</taxon>
        <taxon>Pseudomonadota</taxon>
        <taxon>Gammaproteobacteria</taxon>
        <taxon>Enterobacterales</taxon>
        <taxon>Enterobacteriaceae</taxon>
        <taxon>Salmonella</taxon>
    </lineage>
</organism>
<evidence type="ECO:0000313" key="2">
    <source>
        <dbReference type="EMBL" id="HAC9004709.1"/>
    </source>
</evidence>
<dbReference type="AlphaFoldDB" id="A0A705WYC0"/>
<sequence>MKMFVPAVVFAALASASAWANNGDTAQPLE</sequence>
<dbReference type="EMBL" id="DAANAH010000276">
    <property type="protein sequence ID" value="HAC9004709.1"/>
    <property type="molecule type" value="Genomic_DNA"/>
</dbReference>
<evidence type="ECO:0000256" key="1">
    <source>
        <dbReference type="SAM" id="SignalP"/>
    </source>
</evidence>
<protein>
    <submittedName>
        <fullName evidence="2">Ecotin</fullName>
    </submittedName>
</protein>
<reference evidence="2" key="1">
    <citation type="journal article" date="2018" name="Genome Biol.">
        <title>SKESA: strategic k-mer extension for scrupulous assemblies.</title>
        <authorList>
            <person name="Souvorov A."/>
            <person name="Agarwala R."/>
            <person name="Lipman D.J."/>
        </authorList>
    </citation>
    <scope>NUCLEOTIDE SEQUENCE</scope>
    <source>
        <strain evidence="2">L00626-14</strain>
    </source>
</reference>
<feature type="non-terminal residue" evidence="2">
    <location>
        <position position="30"/>
    </location>
</feature>
<feature type="chain" id="PRO_5028409567" evidence="1">
    <location>
        <begin position="21"/>
        <end position="30"/>
    </location>
</feature>
<proteinExistence type="predicted"/>
<accession>A0A705WYC0</accession>